<keyword evidence="2 6" id="KW-0378">Hydrolase</keyword>
<feature type="site" description="Important for catalytic activity, responsible for pKa modulation of the active site Glu and correct orientation of both the proton donor and substrate" evidence="5">
    <location>
        <position position="131"/>
    </location>
</feature>
<keyword evidence="9" id="KW-1185">Reference proteome</keyword>
<accession>A0AAW8R4Q0</accession>
<feature type="active site" description="Proton acceptor" evidence="4">
    <location>
        <position position="18"/>
    </location>
</feature>
<dbReference type="Gene3D" id="2.60.120.200">
    <property type="match status" value="1"/>
</dbReference>
<evidence type="ECO:0000256" key="1">
    <source>
        <dbReference type="ARBA" id="ARBA00009865"/>
    </source>
</evidence>
<dbReference type="InterPro" id="IPR051795">
    <property type="entry name" value="Glycosyl_Hydrlase_43"/>
</dbReference>
<reference evidence="8 9" key="1">
    <citation type="submission" date="2023-09" db="EMBL/GenBank/DDBJ databases">
        <authorList>
            <person name="Rey-Velasco X."/>
        </authorList>
    </citation>
    <scope>NUCLEOTIDE SEQUENCE [LARGE SCALE GENOMIC DNA]</scope>
    <source>
        <strain evidence="8 9">W409</strain>
    </source>
</reference>
<comment type="similarity">
    <text evidence="1 6">Belongs to the glycosyl hydrolase 43 family.</text>
</comment>
<dbReference type="GO" id="GO:0005975">
    <property type="term" value="P:carbohydrate metabolic process"/>
    <property type="evidence" value="ECO:0007669"/>
    <property type="project" value="InterPro"/>
</dbReference>
<feature type="domain" description="Beta-xylosidase C-terminal Concanavalin A-like" evidence="7">
    <location>
        <begin position="340"/>
        <end position="552"/>
    </location>
</feature>
<name>A0AAW8R4Q0_9ALTE</name>
<dbReference type="RefSeq" id="WP_311361806.1">
    <property type="nucleotide sequence ID" value="NZ_JAVRIE010000004.1"/>
</dbReference>
<dbReference type="InterPro" id="IPR006710">
    <property type="entry name" value="Glyco_hydro_43"/>
</dbReference>
<dbReference type="InterPro" id="IPR013320">
    <property type="entry name" value="ConA-like_dom_sf"/>
</dbReference>
<organism evidence="8 9">
    <name type="scientific">Brumicola blandensis</name>
    <dbReference type="NCBI Taxonomy" id="3075611"/>
    <lineage>
        <taxon>Bacteria</taxon>
        <taxon>Pseudomonadati</taxon>
        <taxon>Pseudomonadota</taxon>
        <taxon>Gammaproteobacteria</taxon>
        <taxon>Alteromonadales</taxon>
        <taxon>Alteromonadaceae</taxon>
        <taxon>Brumicola</taxon>
    </lineage>
</organism>
<dbReference type="Proteomes" id="UP001249020">
    <property type="component" value="Unassembled WGS sequence"/>
</dbReference>
<dbReference type="EMBL" id="JAVRIE010000004">
    <property type="protein sequence ID" value="MDT0583028.1"/>
    <property type="molecule type" value="Genomic_DNA"/>
</dbReference>
<dbReference type="Gene3D" id="2.115.10.20">
    <property type="entry name" value="Glycosyl hydrolase domain, family 43"/>
    <property type="match status" value="1"/>
</dbReference>
<dbReference type="Pfam" id="PF04616">
    <property type="entry name" value="Glyco_hydro_43"/>
    <property type="match status" value="1"/>
</dbReference>
<evidence type="ECO:0000256" key="5">
    <source>
        <dbReference type="PIRSR" id="PIRSR606710-2"/>
    </source>
</evidence>
<dbReference type="CDD" id="cd09000">
    <property type="entry name" value="GH43_SXA-like"/>
    <property type="match status" value="1"/>
</dbReference>
<evidence type="ECO:0000313" key="8">
    <source>
        <dbReference type="EMBL" id="MDT0583028.1"/>
    </source>
</evidence>
<dbReference type="InterPro" id="IPR023296">
    <property type="entry name" value="Glyco_hydro_beta-prop_sf"/>
</dbReference>
<proteinExistence type="inferred from homology"/>
<evidence type="ECO:0000256" key="2">
    <source>
        <dbReference type="ARBA" id="ARBA00022801"/>
    </source>
</evidence>
<dbReference type="PANTHER" id="PTHR42812:SF12">
    <property type="entry name" value="BETA-XYLOSIDASE-RELATED"/>
    <property type="match status" value="1"/>
</dbReference>
<protein>
    <submittedName>
        <fullName evidence="8">Glycoside hydrolase family 43 protein</fullName>
    </submittedName>
</protein>
<gene>
    <name evidence="8" type="ORF">RM544_10805</name>
</gene>
<evidence type="ECO:0000256" key="3">
    <source>
        <dbReference type="ARBA" id="ARBA00023295"/>
    </source>
</evidence>
<dbReference type="SUPFAM" id="SSF75005">
    <property type="entry name" value="Arabinanase/levansucrase/invertase"/>
    <property type="match status" value="1"/>
</dbReference>
<sequence>MSQHTIIQNPILPGFNPDPSVVAVGDDFYIATSTFEWYPGVQIHHSKDLKNWRLAKRPLDRKSLLDMRGNPDSCGIWAPCLSYHDGLFHLIYTDVKRFDGNFKDAHNYLTTCETIDGEWSEPVYMNSSGFDPSLFHDDDGRKWFVNVIWDHRHENNRFGGILLQEYCSKQKKLVGPIKNIFKGTKLGLTEAPHLFKRNGYYYLLTAEGGTFYTHAMTMARSKNIDGPYEEDPHGYLLTAKDHQDLGLQRTGHGDLFDAPDGQSYLVHLCGRPLEGERRCPLGRETGLQKTVWGDDGWLRLESAISTESEGRATTSNGLPEIEITVSNLPLHPWPAKTEKHDFESPDLPSDFQWLRTPTPETFMSLTERSGYLRLKGKESIGSLFEQALIARRQEAFSYTAETALEFEPENIQQMAGLTCYYNSRKFHYCYVSIDDDGQRYVDIMSCLGNGDQMLNFPLREGHLGEFKTDARFVLPAEDKVYLKAEVDRHVLTFHFSTDGQEWTRLPVNLDYTVISDEAGGGDGCHFTGGFVGMACQDVSGQQCYADFDYFSYVER</sequence>
<evidence type="ECO:0000313" key="9">
    <source>
        <dbReference type="Proteomes" id="UP001249020"/>
    </source>
</evidence>
<evidence type="ECO:0000256" key="4">
    <source>
        <dbReference type="PIRSR" id="PIRSR606710-1"/>
    </source>
</evidence>
<feature type="active site" description="Proton donor" evidence="4">
    <location>
        <position position="190"/>
    </location>
</feature>
<keyword evidence="3 6" id="KW-0326">Glycosidase</keyword>
<dbReference type="InterPro" id="IPR041542">
    <property type="entry name" value="GH43_C2"/>
</dbReference>
<dbReference type="Pfam" id="PF17851">
    <property type="entry name" value="GH43_C2"/>
    <property type="match status" value="1"/>
</dbReference>
<comment type="caution">
    <text evidence="8">The sequence shown here is derived from an EMBL/GenBank/DDBJ whole genome shotgun (WGS) entry which is preliminary data.</text>
</comment>
<dbReference type="PANTHER" id="PTHR42812">
    <property type="entry name" value="BETA-XYLOSIDASE"/>
    <property type="match status" value="1"/>
</dbReference>
<evidence type="ECO:0000256" key="6">
    <source>
        <dbReference type="RuleBase" id="RU361187"/>
    </source>
</evidence>
<dbReference type="SUPFAM" id="SSF49899">
    <property type="entry name" value="Concanavalin A-like lectins/glucanases"/>
    <property type="match status" value="1"/>
</dbReference>
<dbReference type="AlphaFoldDB" id="A0AAW8R4Q0"/>
<evidence type="ECO:0000259" key="7">
    <source>
        <dbReference type="Pfam" id="PF17851"/>
    </source>
</evidence>
<dbReference type="GO" id="GO:0004553">
    <property type="term" value="F:hydrolase activity, hydrolyzing O-glycosyl compounds"/>
    <property type="evidence" value="ECO:0007669"/>
    <property type="project" value="InterPro"/>
</dbReference>